<name>A0ABP1RG19_9HEXA</name>
<reference evidence="2 3" key="1">
    <citation type="submission" date="2024-08" db="EMBL/GenBank/DDBJ databases">
        <authorList>
            <person name="Cucini C."/>
            <person name="Frati F."/>
        </authorList>
    </citation>
    <scope>NUCLEOTIDE SEQUENCE [LARGE SCALE GENOMIC DNA]</scope>
</reference>
<sequence length="133" mass="14908">MSKYVVPVIVIFSALIALSYCGVQDVLFQEYGSLDSKGDFYSEEYLNGQQYSVVLSRDECRNFAKTWQKKAVSVDTKGTCIRGCDQKDCQGSCVYLFPSHGEQKLSELKFAKKIISVSGCFRNRGKANADEDE</sequence>
<gene>
    <name evidence="2" type="ORF">ODALV1_LOCUS21476</name>
</gene>
<evidence type="ECO:0000313" key="2">
    <source>
        <dbReference type="EMBL" id="CAL8126610.1"/>
    </source>
</evidence>
<feature type="chain" id="PRO_5046694583" evidence="1">
    <location>
        <begin position="22"/>
        <end position="133"/>
    </location>
</feature>
<protein>
    <submittedName>
        <fullName evidence="2">Uncharacterized protein</fullName>
    </submittedName>
</protein>
<comment type="caution">
    <text evidence="2">The sequence shown here is derived from an EMBL/GenBank/DDBJ whole genome shotgun (WGS) entry which is preliminary data.</text>
</comment>
<accession>A0ABP1RG19</accession>
<dbReference type="EMBL" id="CAXLJM020000072">
    <property type="protein sequence ID" value="CAL8126610.1"/>
    <property type="molecule type" value="Genomic_DNA"/>
</dbReference>
<evidence type="ECO:0000313" key="3">
    <source>
        <dbReference type="Proteomes" id="UP001642540"/>
    </source>
</evidence>
<feature type="signal peptide" evidence="1">
    <location>
        <begin position="1"/>
        <end position="21"/>
    </location>
</feature>
<dbReference type="Gene3D" id="2.60.20.10">
    <property type="entry name" value="Crystallins"/>
    <property type="match status" value="1"/>
</dbReference>
<organism evidence="2 3">
    <name type="scientific">Orchesella dallaii</name>
    <dbReference type="NCBI Taxonomy" id="48710"/>
    <lineage>
        <taxon>Eukaryota</taxon>
        <taxon>Metazoa</taxon>
        <taxon>Ecdysozoa</taxon>
        <taxon>Arthropoda</taxon>
        <taxon>Hexapoda</taxon>
        <taxon>Collembola</taxon>
        <taxon>Entomobryomorpha</taxon>
        <taxon>Entomobryoidea</taxon>
        <taxon>Orchesellidae</taxon>
        <taxon>Orchesellinae</taxon>
        <taxon>Orchesella</taxon>
    </lineage>
</organism>
<dbReference type="Proteomes" id="UP001642540">
    <property type="component" value="Unassembled WGS sequence"/>
</dbReference>
<proteinExistence type="predicted"/>
<keyword evidence="3" id="KW-1185">Reference proteome</keyword>
<keyword evidence="1" id="KW-0732">Signal</keyword>
<evidence type="ECO:0000256" key="1">
    <source>
        <dbReference type="SAM" id="SignalP"/>
    </source>
</evidence>